<evidence type="ECO:0000256" key="1">
    <source>
        <dbReference type="SAM" id="MobiDB-lite"/>
    </source>
</evidence>
<name>A0ABD7BYN4_STEMA</name>
<protein>
    <recommendedName>
        <fullName evidence="2">Rhodanese domain-containing protein</fullName>
    </recommendedName>
</protein>
<dbReference type="AlphaFoldDB" id="A0ABD7BYN4"/>
<feature type="region of interest" description="Disordered" evidence="1">
    <location>
        <begin position="333"/>
        <end position="356"/>
    </location>
</feature>
<organism evidence="3 4">
    <name type="scientific">Stenotrophomonas maltophilia</name>
    <name type="common">Pseudomonas maltophilia</name>
    <name type="synonym">Xanthomonas maltophilia</name>
    <dbReference type="NCBI Taxonomy" id="40324"/>
    <lineage>
        <taxon>Bacteria</taxon>
        <taxon>Pseudomonadati</taxon>
        <taxon>Pseudomonadota</taxon>
        <taxon>Gammaproteobacteria</taxon>
        <taxon>Lysobacterales</taxon>
        <taxon>Lysobacteraceae</taxon>
        <taxon>Stenotrophomonas</taxon>
        <taxon>Stenotrophomonas maltophilia group</taxon>
    </lineage>
</organism>
<gene>
    <name evidence="3" type="ORF">JJL50_11260</name>
</gene>
<evidence type="ECO:0000313" key="4">
    <source>
        <dbReference type="Proteomes" id="UP000596095"/>
    </source>
</evidence>
<feature type="domain" description="Rhodanese" evidence="2">
    <location>
        <begin position="268"/>
        <end position="283"/>
    </location>
</feature>
<dbReference type="RefSeq" id="WP_201116225.1">
    <property type="nucleotide sequence ID" value="NZ_CP067993.1"/>
</dbReference>
<dbReference type="EMBL" id="CP067993">
    <property type="protein sequence ID" value="QQQ40558.1"/>
    <property type="molecule type" value="Genomic_DNA"/>
</dbReference>
<proteinExistence type="predicted"/>
<accession>A0ABD7BYN4</accession>
<reference evidence="3 4" key="1">
    <citation type="submission" date="2021-01" db="EMBL/GenBank/DDBJ databases">
        <title>Genome Characterization of a novel Stenotrophomonas isolate with high keratinase activity.</title>
        <authorList>
            <person name="Cao Z.-J."/>
        </authorList>
    </citation>
    <scope>NUCLEOTIDE SEQUENCE [LARGE SCALE GENOMIC DNA]</scope>
    <source>
        <strain evidence="3 4">DHHJ</strain>
    </source>
</reference>
<evidence type="ECO:0000313" key="3">
    <source>
        <dbReference type="EMBL" id="QQQ40558.1"/>
    </source>
</evidence>
<evidence type="ECO:0000259" key="2">
    <source>
        <dbReference type="PROSITE" id="PS50206"/>
    </source>
</evidence>
<dbReference type="Proteomes" id="UP000596095">
    <property type="component" value="Chromosome"/>
</dbReference>
<sequence>MSMIERFISALSPCGLLVRASGLLVVLMASAGAAELQIRAEFRPSALDPSHNRFVNTTPQSGYCAQHSSYCRVGDFTIDTGMNVSQRRLFGGGEDPREKWYLSVDGNWRDVVVHNANNHELRARLRLFLIGMKWGLPSDGTAPGAYGAATGGCRGRLGVGGGSWYRYAWGIPEGNPVCVRSPRATTDRVANYLNFSIGYHLEAPNPLQAQDGQYTGSVTYTVGNGQQIDLGQGDYSDSELTLKLQLNVSHDFHVRFSSESPSVKLAPDGGWKKWMDQGLPPARLRQELTFRLTTSRNLSLKLRCEHEADDRCGIRNLRDDMVVPVDVDVTIPGMSNVGDGRPAQDTPLLPDDGRAPRFTPDGYLIERRSTLRFTAGRDAVMEMLKSPGSHWAGNMTVVFDANP</sequence>
<dbReference type="PROSITE" id="PS50206">
    <property type="entry name" value="RHODANESE_3"/>
    <property type="match status" value="1"/>
</dbReference>
<dbReference type="InterPro" id="IPR001763">
    <property type="entry name" value="Rhodanese-like_dom"/>
</dbReference>